<evidence type="ECO:0000313" key="2">
    <source>
        <dbReference type="EMBL" id="GMG27751.1"/>
    </source>
</evidence>
<evidence type="ECO:0000313" key="3">
    <source>
        <dbReference type="Proteomes" id="UP001165205"/>
    </source>
</evidence>
<feature type="region of interest" description="Disordered" evidence="1">
    <location>
        <begin position="1"/>
        <end position="22"/>
    </location>
</feature>
<evidence type="ECO:0000256" key="1">
    <source>
        <dbReference type="SAM" id="MobiDB-lite"/>
    </source>
</evidence>
<name>A0AAN4YF49_ASPOZ</name>
<proteinExistence type="predicted"/>
<protein>
    <submittedName>
        <fullName evidence="2">Unnamed protein product</fullName>
    </submittedName>
</protein>
<dbReference type="AlphaFoldDB" id="A0AAN4YF49"/>
<organism evidence="2 3">
    <name type="scientific">Aspergillus oryzae</name>
    <name type="common">Yellow koji mold</name>
    <dbReference type="NCBI Taxonomy" id="5062"/>
    <lineage>
        <taxon>Eukaryota</taxon>
        <taxon>Fungi</taxon>
        <taxon>Dikarya</taxon>
        <taxon>Ascomycota</taxon>
        <taxon>Pezizomycotina</taxon>
        <taxon>Eurotiomycetes</taxon>
        <taxon>Eurotiomycetidae</taxon>
        <taxon>Eurotiales</taxon>
        <taxon>Aspergillaceae</taxon>
        <taxon>Aspergillus</taxon>
        <taxon>Aspergillus subgen. Circumdati</taxon>
    </lineage>
</organism>
<accession>A0AAN4YF49</accession>
<reference evidence="2" key="1">
    <citation type="submission" date="2023-04" db="EMBL/GenBank/DDBJ databases">
        <title>Aspergillus oryzae NBRC 4228.</title>
        <authorList>
            <person name="Ichikawa N."/>
            <person name="Sato H."/>
            <person name="Tonouchi N."/>
        </authorList>
    </citation>
    <scope>NUCLEOTIDE SEQUENCE</scope>
    <source>
        <strain evidence="2">NBRC 4228</strain>
    </source>
</reference>
<sequence>MSSKAVDPSSGAPPGHNLGDLRLRHHETNEIILIPTPSNDPHDPLNWQATPVGLINRYVYFPTLYD</sequence>
<dbReference type="Proteomes" id="UP001165205">
    <property type="component" value="Unassembled WGS sequence"/>
</dbReference>
<dbReference type="EMBL" id="BSYA01000038">
    <property type="protein sequence ID" value="GMG27751.1"/>
    <property type="molecule type" value="Genomic_DNA"/>
</dbReference>
<comment type="caution">
    <text evidence="2">The sequence shown here is derived from an EMBL/GenBank/DDBJ whole genome shotgun (WGS) entry which is preliminary data.</text>
</comment>
<gene>
    <name evidence="2" type="ORF">Aory04_000431700</name>
</gene>